<reference evidence="1 2" key="1">
    <citation type="submission" date="2023-09" db="EMBL/GenBank/DDBJ databases">
        <authorList>
            <person name="Rey-Velasco X."/>
        </authorList>
    </citation>
    <scope>NUCLEOTIDE SEQUENCE [LARGE SCALE GENOMIC DNA]</scope>
    <source>
        <strain evidence="1 2">W311</strain>
    </source>
</reference>
<dbReference type="RefSeq" id="WP_313914974.1">
    <property type="nucleotide sequence ID" value="NZ_CP135076.1"/>
</dbReference>
<evidence type="ECO:0000313" key="1">
    <source>
        <dbReference type="EMBL" id="WNO53472.1"/>
    </source>
</evidence>
<gene>
    <name evidence="1" type="ORF">RPR59_13655</name>
</gene>
<proteinExistence type="predicted"/>
<dbReference type="Proteomes" id="UP001302249">
    <property type="component" value="Chromosome"/>
</dbReference>
<keyword evidence="2" id="KW-1185">Reference proteome</keyword>
<evidence type="ECO:0000313" key="2">
    <source>
        <dbReference type="Proteomes" id="UP001302249"/>
    </source>
</evidence>
<accession>A0ABZ0B894</accession>
<name>A0ABZ0B894_9SPHN</name>
<sequence length="119" mass="13007">MAMMQHIAAGKTVLSVLSAGLEREFGQGVGAALAARFLEAEESDFLWEARISERWLGRYWSADEEGSDDLDRVAILARLGRAWSVAVLIIDGEGCAHGLMGRRDFRRRSEAARALASLG</sequence>
<dbReference type="EMBL" id="CP135076">
    <property type="protein sequence ID" value="WNO53472.1"/>
    <property type="molecule type" value="Genomic_DNA"/>
</dbReference>
<protein>
    <submittedName>
        <fullName evidence="1">Uncharacterized protein</fullName>
    </submittedName>
</protein>
<organism evidence="1 2">
    <name type="scientific">Stakelama saccharophila</name>
    <dbReference type="NCBI Taxonomy" id="3075605"/>
    <lineage>
        <taxon>Bacteria</taxon>
        <taxon>Pseudomonadati</taxon>
        <taxon>Pseudomonadota</taxon>
        <taxon>Alphaproteobacteria</taxon>
        <taxon>Sphingomonadales</taxon>
        <taxon>Sphingomonadaceae</taxon>
        <taxon>Stakelama</taxon>
    </lineage>
</organism>